<protein>
    <submittedName>
        <fullName evidence="1">Uncharacterized protein</fullName>
    </submittedName>
</protein>
<proteinExistence type="predicted"/>
<dbReference type="AlphaFoldDB" id="A0A8J3J1V7"/>
<dbReference type="RefSeq" id="WP_220211405.1">
    <property type="nucleotide sequence ID" value="NZ_BNJK01000003.1"/>
</dbReference>
<sequence>MYCIACTKFIPPGQVGHFVGGFREAPLCRPCSDKARGIVPPQKTVQLDLIPGMQVGHLHDQVISDLLDYQRCGGIWSELLAPADYWCEWEIRRFGGTYTLGLFSQSGIPERPRSYWQGEGIQSGSLSGVLLYRSIPRNLW</sequence>
<accession>A0A8J3J1V7</accession>
<reference evidence="1" key="1">
    <citation type="submission" date="2020-10" db="EMBL/GenBank/DDBJ databases">
        <title>Taxonomic study of unclassified bacteria belonging to the class Ktedonobacteria.</title>
        <authorList>
            <person name="Yabe S."/>
            <person name="Wang C.M."/>
            <person name="Zheng Y."/>
            <person name="Sakai Y."/>
            <person name="Cavaletti L."/>
            <person name="Monciardini P."/>
            <person name="Donadio S."/>
        </authorList>
    </citation>
    <scope>NUCLEOTIDE SEQUENCE</scope>
    <source>
        <strain evidence="1">ID150040</strain>
    </source>
</reference>
<dbReference type="Proteomes" id="UP000597444">
    <property type="component" value="Unassembled WGS sequence"/>
</dbReference>
<keyword evidence="2" id="KW-1185">Reference proteome</keyword>
<organism evidence="1 2">
    <name type="scientific">Reticulibacter mediterranei</name>
    <dbReference type="NCBI Taxonomy" id="2778369"/>
    <lineage>
        <taxon>Bacteria</taxon>
        <taxon>Bacillati</taxon>
        <taxon>Chloroflexota</taxon>
        <taxon>Ktedonobacteria</taxon>
        <taxon>Ktedonobacterales</taxon>
        <taxon>Reticulibacteraceae</taxon>
        <taxon>Reticulibacter</taxon>
    </lineage>
</organism>
<name>A0A8J3J1V7_9CHLR</name>
<gene>
    <name evidence="1" type="ORF">KSF_108750</name>
</gene>
<evidence type="ECO:0000313" key="1">
    <source>
        <dbReference type="EMBL" id="GHP00828.1"/>
    </source>
</evidence>
<evidence type="ECO:0000313" key="2">
    <source>
        <dbReference type="Proteomes" id="UP000597444"/>
    </source>
</evidence>
<dbReference type="EMBL" id="BNJK01000003">
    <property type="protein sequence ID" value="GHP00828.1"/>
    <property type="molecule type" value="Genomic_DNA"/>
</dbReference>
<comment type="caution">
    <text evidence="1">The sequence shown here is derived from an EMBL/GenBank/DDBJ whole genome shotgun (WGS) entry which is preliminary data.</text>
</comment>